<comment type="subcellular location">
    <subcellularLocation>
        <location evidence="1">Cell envelope</location>
    </subcellularLocation>
</comment>
<evidence type="ECO:0000313" key="8">
    <source>
        <dbReference type="Proteomes" id="UP000516439"/>
    </source>
</evidence>
<gene>
    <name evidence="7" type="ORF">H9N25_00435</name>
</gene>
<evidence type="ECO:0000313" key="7">
    <source>
        <dbReference type="EMBL" id="QNR85014.1"/>
    </source>
</evidence>
<dbReference type="InterPro" id="IPR000866">
    <property type="entry name" value="AhpC/TSA"/>
</dbReference>
<dbReference type="PROSITE" id="PS51352">
    <property type="entry name" value="THIOREDOXIN_2"/>
    <property type="match status" value="1"/>
</dbReference>
<feature type="chain" id="PRO_5046012387" evidence="5">
    <location>
        <begin position="19"/>
        <end position="381"/>
    </location>
</feature>
<dbReference type="InterPro" id="IPR025380">
    <property type="entry name" value="DUF4369"/>
</dbReference>
<feature type="domain" description="Thioredoxin" evidence="6">
    <location>
        <begin position="237"/>
        <end position="381"/>
    </location>
</feature>
<evidence type="ECO:0000256" key="2">
    <source>
        <dbReference type="ARBA" id="ARBA00022748"/>
    </source>
</evidence>
<proteinExistence type="predicted"/>
<dbReference type="PANTHER" id="PTHR42852:SF6">
    <property type="entry name" value="THIOL:DISULFIDE INTERCHANGE PROTEIN DSBE"/>
    <property type="match status" value="1"/>
</dbReference>
<dbReference type="Proteomes" id="UP000516439">
    <property type="component" value="Chromosome"/>
</dbReference>
<organism evidence="7 8">
    <name type="scientific">Pedobacter riviphilus</name>
    <dbReference type="NCBI Taxonomy" id="2766984"/>
    <lineage>
        <taxon>Bacteria</taxon>
        <taxon>Pseudomonadati</taxon>
        <taxon>Bacteroidota</taxon>
        <taxon>Sphingobacteriia</taxon>
        <taxon>Sphingobacteriales</taxon>
        <taxon>Sphingobacteriaceae</taxon>
        <taxon>Pedobacter</taxon>
    </lineage>
</organism>
<evidence type="ECO:0000259" key="6">
    <source>
        <dbReference type="PROSITE" id="PS51352"/>
    </source>
</evidence>
<dbReference type="Pfam" id="PF00578">
    <property type="entry name" value="AhpC-TSA"/>
    <property type="match status" value="1"/>
</dbReference>
<keyword evidence="8" id="KW-1185">Reference proteome</keyword>
<dbReference type="InterPro" id="IPR013766">
    <property type="entry name" value="Thioredoxin_domain"/>
</dbReference>
<dbReference type="PANTHER" id="PTHR42852">
    <property type="entry name" value="THIOL:DISULFIDE INTERCHANGE PROTEIN DSBE"/>
    <property type="match status" value="1"/>
</dbReference>
<keyword evidence="2" id="KW-0201">Cytochrome c-type biogenesis</keyword>
<evidence type="ECO:0000256" key="5">
    <source>
        <dbReference type="SAM" id="SignalP"/>
    </source>
</evidence>
<keyword evidence="4" id="KW-0676">Redox-active center</keyword>
<feature type="signal peptide" evidence="5">
    <location>
        <begin position="1"/>
        <end position="18"/>
    </location>
</feature>
<dbReference type="InterPro" id="IPR036249">
    <property type="entry name" value="Thioredoxin-like_sf"/>
</dbReference>
<sequence length="381" mass="41950">MKKLVIVALSIIQLSAFAQDAKNKFTISGKYGTFNAPVKAYLQYNINGKDITDSVTLKNGIFKFTGTATPSPVYADLIFDSKAVGKEKSLERGIVIIEPGNITVATKGNITNGLKVTGTPSNNDYTEFNAIVDTEFSKMSPDDRSIMDGKTNANNTSNFEEKLEAFKKRYSKLTNDAYIKFVKSHPNSDLALDLMSKIAYDSEYAEVKPLFDGFSDKIKNSADGKSFAKALEQMKATEIGQNAPDFEMADTEGKLFKLSSLKGKYVLLDFWASWCGPCRAENPNLIKIYNKFKDQNFTIVGVSLDKANAKDLWLAAIKNDGLPWLQLSDLQSFDNTAAKLYGVRAIPQNFLIDPSGKIVGKTLVGKGLELKLTEMLGNPVK</sequence>
<reference evidence="7 8" key="1">
    <citation type="submission" date="2020-09" db="EMBL/GenBank/DDBJ databases">
        <title>Pedobacter sp. SW-16 isolated from soil near Yeocheon.</title>
        <authorList>
            <person name="Im H.S."/>
            <person name="Joung Y."/>
            <person name="Lee S.-S."/>
        </authorList>
    </citation>
    <scope>NUCLEOTIDE SEQUENCE [LARGE SCALE GENOMIC DNA]</scope>
    <source>
        <strain evidence="7 8">SW-16</strain>
    </source>
</reference>
<accession>A0ABX6TKC0</accession>
<evidence type="ECO:0000256" key="3">
    <source>
        <dbReference type="ARBA" id="ARBA00023157"/>
    </source>
</evidence>
<keyword evidence="5" id="KW-0732">Signal</keyword>
<dbReference type="InterPro" id="IPR050553">
    <property type="entry name" value="Thioredoxin_ResA/DsbE_sf"/>
</dbReference>
<dbReference type="EMBL" id="CP061171">
    <property type="protein sequence ID" value="QNR85014.1"/>
    <property type="molecule type" value="Genomic_DNA"/>
</dbReference>
<evidence type="ECO:0000256" key="1">
    <source>
        <dbReference type="ARBA" id="ARBA00004196"/>
    </source>
</evidence>
<dbReference type="Gene3D" id="3.40.30.10">
    <property type="entry name" value="Glutaredoxin"/>
    <property type="match status" value="1"/>
</dbReference>
<keyword evidence="3" id="KW-1015">Disulfide bond</keyword>
<evidence type="ECO:0000256" key="4">
    <source>
        <dbReference type="ARBA" id="ARBA00023284"/>
    </source>
</evidence>
<dbReference type="SUPFAM" id="SSF52833">
    <property type="entry name" value="Thioredoxin-like"/>
    <property type="match status" value="1"/>
</dbReference>
<dbReference type="PROSITE" id="PS00194">
    <property type="entry name" value="THIOREDOXIN_1"/>
    <property type="match status" value="1"/>
</dbReference>
<name>A0ABX6TKC0_9SPHI</name>
<dbReference type="InterPro" id="IPR017937">
    <property type="entry name" value="Thioredoxin_CS"/>
</dbReference>
<dbReference type="Pfam" id="PF14289">
    <property type="entry name" value="DUF4369"/>
    <property type="match status" value="1"/>
</dbReference>
<dbReference type="RefSeq" id="WP_167292825.1">
    <property type="nucleotide sequence ID" value="NZ_CP061171.1"/>
</dbReference>
<protein>
    <submittedName>
        <fullName evidence="7">AhpC/TSA family protein</fullName>
    </submittedName>
</protein>
<dbReference type="CDD" id="cd02966">
    <property type="entry name" value="TlpA_like_family"/>
    <property type="match status" value="1"/>
</dbReference>